<dbReference type="EMBL" id="CP092365">
    <property type="protein sequence ID" value="ULN51434.1"/>
    <property type="molecule type" value="Genomic_DNA"/>
</dbReference>
<accession>A0ABY3TUQ3</accession>
<evidence type="ECO:0000313" key="3">
    <source>
        <dbReference type="Proteomes" id="UP001055200"/>
    </source>
</evidence>
<sequence length="106" mass="11167">MPTGPKGYVILTEAIKDPAGMAAYARAAQPAMAPGTVSILAADRAPQSIEGRWHGDQTIILEFESVQAARDWYHSDEYQAAAKLRHAAADCNAVIVAGFEPPTGSG</sequence>
<dbReference type="Gene3D" id="3.30.70.100">
    <property type="match status" value="1"/>
</dbReference>
<organism evidence="2 3">
    <name type="scientific">Mycolicibacillus parakoreensis</name>
    <dbReference type="NCBI Taxonomy" id="1069221"/>
    <lineage>
        <taxon>Bacteria</taxon>
        <taxon>Bacillati</taxon>
        <taxon>Actinomycetota</taxon>
        <taxon>Actinomycetes</taxon>
        <taxon>Mycobacteriales</taxon>
        <taxon>Mycobacteriaceae</taxon>
        <taxon>Mycolicibacillus</taxon>
    </lineage>
</organism>
<dbReference type="PANTHER" id="PTHR41521">
    <property type="match status" value="1"/>
</dbReference>
<feature type="domain" description="DUF1330" evidence="1">
    <location>
        <begin position="6"/>
        <end position="99"/>
    </location>
</feature>
<dbReference type="Pfam" id="PF07045">
    <property type="entry name" value="DUF1330"/>
    <property type="match status" value="1"/>
</dbReference>
<reference evidence="2" key="1">
    <citation type="submission" date="2022-08" db="EMBL/GenBank/DDBJ databases">
        <title>Complete genome sequence of 14 non-tuberculosis mycobacteria type-strains.</title>
        <authorList>
            <person name="Igarashi Y."/>
            <person name="Osugi A."/>
            <person name="Mitarai S."/>
        </authorList>
    </citation>
    <scope>NUCLEOTIDE SEQUENCE</scope>
    <source>
        <strain evidence="2">DSM 45575</strain>
    </source>
</reference>
<keyword evidence="3" id="KW-1185">Reference proteome</keyword>
<dbReference type="PANTHER" id="PTHR41521:SF4">
    <property type="entry name" value="BLR0684 PROTEIN"/>
    <property type="match status" value="1"/>
</dbReference>
<dbReference type="SUPFAM" id="SSF54909">
    <property type="entry name" value="Dimeric alpha+beta barrel"/>
    <property type="match status" value="1"/>
</dbReference>
<dbReference type="RefSeq" id="WP_240169717.1">
    <property type="nucleotide sequence ID" value="NZ_CP092365.1"/>
</dbReference>
<proteinExistence type="predicted"/>
<evidence type="ECO:0000259" key="1">
    <source>
        <dbReference type="Pfam" id="PF07045"/>
    </source>
</evidence>
<dbReference type="InterPro" id="IPR010753">
    <property type="entry name" value="DUF1330"/>
</dbReference>
<dbReference type="InterPro" id="IPR011008">
    <property type="entry name" value="Dimeric_a/b-barrel"/>
</dbReference>
<name>A0ABY3TUQ3_9MYCO</name>
<gene>
    <name evidence="2" type="ORF">MIU77_10960</name>
</gene>
<dbReference type="Proteomes" id="UP001055200">
    <property type="component" value="Chromosome"/>
</dbReference>
<evidence type="ECO:0000313" key="2">
    <source>
        <dbReference type="EMBL" id="ULN51434.1"/>
    </source>
</evidence>
<protein>
    <submittedName>
        <fullName evidence="2">DUF1330 domain-containing protein</fullName>
    </submittedName>
</protein>